<accession>A0A5P0ZF84</accession>
<reference evidence="3 4" key="1">
    <citation type="journal article" date="2019" name="Syst. Appl. Microbiol.">
        <title>Polyphasic characterization of two novel Lactobacillus spp. isolated from blown salami packages: Description of Lactobacillus halodurans sp. nov. and Lactobacillus salsicarnum sp. nov.</title>
        <authorList>
            <person name="Schuster J.A."/>
            <person name="Klingl A."/>
            <person name="Vogel R.F."/>
            <person name="Ehrmann M.A."/>
        </authorList>
    </citation>
    <scope>NUCLEOTIDE SEQUENCE [LARGE SCALE GENOMIC DNA]</scope>
    <source>
        <strain evidence="1 4">TMW 1.2098</strain>
        <strain evidence="2 3">TMW 1.2118</strain>
    </source>
</reference>
<sequence>MDYLIYKKLGFTRLSEEQFKKVITDSELLISSLTRDFYNFHSITDDLNSNDDFFVYRATQYQTAIAIQCDFADESGATNLLQQQTAGLTDVTIGRTHLSRTGNLFNSLTYGKSGVVKTAYDILGNTGLLYRGVSSR</sequence>
<dbReference type="EMBL" id="VDFM01000001">
    <property type="protein sequence ID" value="MQS51649.1"/>
    <property type="molecule type" value="Genomic_DNA"/>
</dbReference>
<comment type="caution">
    <text evidence="2">The sequence shown here is derived from an EMBL/GenBank/DDBJ whole genome shotgun (WGS) entry which is preliminary data.</text>
</comment>
<dbReference type="RefSeq" id="WP_153381733.1">
    <property type="nucleotide sequence ID" value="NZ_VDFM01000001.1"/>
</dbReference>
<dbReference type="Proteomes" id="UP000380386">
    <property type="component" value="Unassembled WGS sequence"/>
</dbReference>
<evidence type="ECO:0000313" key="1">
    <source>
        <dbReference type="EMBL" id="MQS44247.1"/>
    </source>
</evidence>
<evidence type="ECO:0000313" key="4">
    <source>
        <dbReference type="Proteomes" id="UP000436655"/>
    </source>
</evidence>
<dbReference type="OrthoDB" id="2328165at2"/>
<dbReference type="EMBL" id="VDFN01000001">
    <property type="protein sequence ID" value="MQS44247.1"/>
    <property type="molecule type" value="Genomic_DNA"/>
</dbReference>
<protein>
    <submittedName>
        <fullName evidence="2">Uncharacterized protein</fullName>
    </submittedName>
</protein>
<evidence type="ECO:0000313" key="3">
    <source>
        <dbReference type="Proteomes" id="UP000380386"/>
    </source>
</evidence>
<organism evidence="2 3">
    <name type="scientific">Companilactobacillus mishanensis</name>
    <dbReference type="NCBI Taxonomy" id="2486008"/>
    <lineage>
        <taxon>Bacteria</taxon>
        <taxon>Bacillati</taxon>
        <taxon>Bacillota</taxon>
        <taxon>Bacilli</taxon>
        <taxon>Lactobacillales</taxon>
        <taxon>Lactobacillaceae</taxon>
        <taxon>Companilactobacillus</taxon>
    </lineage>
</organism>
<dbReference type="AlphaFoldDB" id="A0A5P0ZF84"/>
<proteinExistence type="predicted"/>
<dbReference type="Proteomes" id="UP000436655">
    <property type="component" value="Unassembled WGS sequence"/>
</dbReference>
<gene>
    <name evidence="2" type="ORF">FHL02_01305</name>
    <name evidence="1" type="ORF">FHL03_01965</name>
</gene>
<evidence type="ECO:0000313" key="2">
    <source>
        <dbReference type="EMBL" id="MQS51649.1"/>
    </source>
</evidence>
<name>A0A5P0ZF84_9LACO</name>
<reference evidence="1" key="2">
    <citation type="submission" date="2019-05" db="EMBL/GenBank/DDBJ databases">
        <authorList>
            <person name="Schuster J.A."/>
            <person name="Ehrmann M.A."/>
        </authorList>
    </citation>
    <scope>NUCLEOTIDE SEQUENCE</scope>
    <source>
        <strain evidence="1">TMW 1.2098</strain>
    </source>
</reference>
<keyword evidence="4" id="KW-1185">Reference proteome</keyword>